<dbReference type="OrthoDB" id="3406170at2"/>
<feature type="transmembrane region" description="Helical" evidence="1">
    <location>
        <begin position="77"/>
        <end position="97"/>
    </location>
</feature>
<gene>
    <name evidence="2" type="ORF">BC793_14635</name>
</gene>
<keyword evidence="1" id="KW-1133">Transmembrane helix</keyword>
<evidence type="ECO:0000256" key="1">
    <source>
        <dbReference type="SAM" id="Phobius"/>
    </source>
</evidence>
<reference evidence="2 3" key="1">
    <citation type="submission" date="2018-05" db="EMBL/GenBank/DDBJ databases">
        <title>Genomic Encyclopedia of Archaeal and Bacterial Type Strains, Phase II (KMG-II): from individual species to whole genera.</title>
        <authorList>
            <person name="Goeker M."/>
        </authorList>
    </citation>
    <scope>NUCLEOTIDE SEQUENCE [LARGE SCALE GENOMIC DNA]</scope>
    <source>
        <strain evidence="2 3">DSM 45184</strain>
    </source>
</reference>
<feature type="transmembrane region" description="Helical" evidence="1">
    <location>
        <begin position="161"/>
        <end position="179"/>
    </location>
</feature>
<feature type="transmembrane region" description="Helical" evidence="1">
    <location>
        <begin position="128"/>
        <end position="149"/>
    </location>
</feature>
<dbReference type="AlphaFoldDB" id="A0A316EG19"/>
<feature type="transmembrane region" description="Helical" evidence="1">
    <location>
        <begin position="185"/>
        <end position="205"/>
    </location>
</feature>
<keyword evidence="3" id="KW-1185">Reference proteome</keyword>
<sequence>MRVLWAIPATVLLAAVLVPANDGFYLTWINYDPQGEGQQWEWRYNREVMRNTSGYLYGHLLALLTGMWLAHRHRYPVALVIAAGTGTAMAAAAFLTARALGGERLRIGGDGRVLWEPAVVGEVQHGPLLLAFPLYALLGVGLGVLLAGWLPSRQSRTAGTLVLAVGWSVVSVAGLMQIGRLDFPAAWLWVVPPLAAACAIGMASLSLSAGEASAAHVGDWGDTASGALVTGLAAWTAVVIVAALVHRHDTATVRAEPGPPA</sequence>
<comment type="caution">
    <text evidence="2">The sequence shown here is derived from an EMBL/GenBank/DDBJ whole genome shotgun (WGS) entry which is preliminary data.</text>
</comment>
<organism evidence="2 3">
    <name type="scientific">Actinoplanes xinjiangensis</name>
    <dbReference type="NCBI Taxonomy" id="512350"/>
    <lineage>
        <taxon>Bacteria</taxon>
        <taxon>Bacillati</taxon>
        <taxon>Actinomycetota</taxon>
        <taxon>Actinomycetes</taxon>
        <taxon>Micromonosporales</taxon>
        <taxon>Micromonosporaceae</taxon>
        <taxon>Actinoplanes</taxon>
    </lineage>
</organism>
<name>A0A316EG19_9ACTN</name>
<dbReference type="RefSeq" id="WP_109603011.1">
    <property type="nucleotide sequence ID" value="NZ_BONA01000109.1"/>
</dbReference>
<protein>
    <submittedName>
        <fullName evidence="2">Uncharacterized protein</fullName>
    </submittedName>
</protein>
<accession>A0A316EG19</accession>
<evidence type="ECO:0000313" key="2">
    <source>
        <dbReference type="EMBL" id="PWK29520.1"/>
    </source>
</evidence>
<feature type="transmembrane region" description="Helical" evidence="1">
    <location>
        <begin position="54"/>
        <end position="70"/>
    </location>
</feature>
<keyword evidence="1" id="KW-0472">Membrane</keyword>
<dbReference type="Proteomes" id="UP000245697">
    <property type="component" value="Unassembled WGS sequence"/>
</dbReference>
<proteinExistence type="predicted"/>
<dbReference type="EMBL" id="QGGR01000046">
    <property type="protein sequence ID" value="PWK29520.1"/>
    <property type="molecule type" value="Genomic_DNA"/>
</dbReference>
<keyword evidence="1" id="KW-0812">Transmembrane</keyword>
<evidence type="ECO:0000313" key="3">
    <source>
        <dbReference type="Proteomes" id="UP000245697"/>
    </source>
</evidence>
<feature type="transmembrane region" description="Helical" evidence="1">
    <location>
        <begin position="226"/>
        <end position="245"/>
    </location>
</feature>